<dbReference type="EMBL" id="DS268432">
    <property type="protein sequence ID" value="EFO97238.1"/>
    <property type="molecule type" value="Genomic_DNA"/>
</dbReference>
<keyword evidence="1" id="KW-0812">Transmembrane</keyword>
<keyword evidence="1" id="KW-1133">Transmembrane helix</keyword>
<organism evidence="4">
    <name type="scientific">Caenorhabditis remanei</name>
    <name type="common">Caenorhabditis vulgaris</name>
    <dbReference type="NCBI Taxonomy" id="31234"/>
    <lineage>
        <taxon>Eukaryota</taxon>
        <taxon>Metazoa</taxon>
        <taxon>Ecdysozoa</taxon>
        <taxon>Nematoda</taxon>
        <taxon>Chromadorea</taxon>
        <taxon>Rhabditida</taxon>
        <taxon>Rhabditina</taxon>
        <taxon>Rhabditomorpha</taxon>
        <taxon>Rhabditoidea</taxon>
        <taxon>Rhabditidae</taxon>
        <taxon>Peloderinae</taxon>
        <taxon>Caenorhabditis</taxon>
    </lineage>
</organism>
<feature type="transmembrane region" description="Helical" evidence="1">
    <location>
        <begin position="93"/>
        <end position="118"/>
    </location>
</feature>
<dbReference type="OMA" id="ILYWCIA"/>
<feature type="signal peptide" evidence="2">
    <location>
        <begin position="1"/>
        <end position="20"/>
    </location>
</feature>
<keyword evidence="1" id="KW-0472">Membrane</keyword>
<proteinExistence type="predicted"/>
<dbReference type="HOGENOM" id="CLU_2028850_0_0_1"/>
<evidence type="ECO:0000313" key="4">
    <source>
        <dbReference type="Proteomes" id="UP000008281"/>
    </source>
</evidence>
<evidence type="ECO:0000256" key="2">
    <source>
        <dbReference type="SAM" id="SignalP"/>
    </source>
</evidence>
<evidence type="ECO:0000313" key="3">
    <source>
        <dbReference type="EMBL" id="EFO97238.1"/>
    </source>
</evidence>
<dbReference type="InParanoid" id="E3MAM4"/>
<dbReference type="eggNOG" id="ENOG502TJ7F">
    <property type="taxonomic scope" value="Eukaryota"/>
</dbReference>
<accession>E3MAM4</accession>
<keyword evidence="2" id="KW-0732">Signal</keyword>
<keyword evidence="4" id="KW-1185">Reference proteome</keyword>
<reference evidence="3" key="1">
    <citation type="submission" date="2007-07" db="EMBL/GenBank/DDBJ databases">
        <title>PCAP assembly of the Caenorhabditis remanei genome.</title>
        <authorList>
            <consortium name="The Caenorhabditis remanei Sequencing Consortium"/>
            <person name="Wilson R.K."/>
        </authorList>
    </citation>
    <scope>NUCLEOTIDE SEQUENCE [LARGE SCALE GENOMIC DNA]</scope>
    <source>
        <strain evidence="3">PB4641</strain>
    </source>
</reference>
<name>E3MAM4_CAERE</name>
<dbReference type="FunCoup" id="E3MAM4">
    <property type="interactions" value="435"/>
</dbReference>
<evidence type="ECO:0000256" key="1">
    <source>
        <dbReference type="SAM" id="Phobius"/>
    </source>
</evidence>
<protein>
    <recommendedName>
        <fullName evidence="5">CX domain-containing protein</fullName>
    </recommendedName>
</protein>
<evidence type="ECO:0008006" key="5">
    <source>
        <dbReference type="Google" id="ProtNLM"/>
    </source>
</evidence>
<dbReference type="Proteomes" id="UP000008281">
    <property type="component" value="Unassembled WGS sequence"/>
</dbReference>
<sequence>MLRYCLSFFILMITVNKLYSSILDNKTRPEIAANKTVIRAERNDRDKKQIYMPGPYIAHYNSSAKVANVIPNSFPVWHSCGNSKCDYGFNESIVPFIAASVFMILAIVVYIILFCFVFRYMT</sequence>
<gene>
    <name evidence="3" type="ORF">CRE_16716</name>
</gene>
<dbReference type="OrthoDB" id="10517991at2759"/>
<feature type="chain" id="PRO_5003176719" description="CX domain-containing protein" evidence="2">
    <location>
        <begin position="21"/>
        <end position="122"/>
    </location>
</feature>
<dbReference type="AlphaFoldDB" id="E3MAM4"/>